<name>A0A6H0S3C0_9MYCO</name>
<dbReference type="SMART" id="SM00736">
    <property type="entry name" value="CADG"/>
    <property type="match status" value="7"/>
</dbReference>
<sequence>MASGTRRRDAGRNRARHHKHKDPARAQATYPTFRLDAQAATSTADNGNYGRYIGRVGGLAIALGVGAALTTGLGVGTAHASPTTSKNSSHDSSPTTPRTKSPKSAKTATTSPRTATAPRPTTAPTLDVPPDAADETGPDVTTEAPTHTDVDAATEPASQPDATVTTPASTNTDTSVPETTPPSSEPDRAYSDASASDSTPADPAAPVLPTGSTPSAAISLQSRTDETEPAPQTAGMDFWANSSPAASVGTPSASLAPITAAPAAKTSVMQVFVSTLLSPFLAPGPAAPCQPPLLWAMLASVVREFQRTFFNRSPVVLPQEVTLVLEPDGTSSPTAFNGHDGDGDKLTYIVPTRGVPGGPSHGWVTVDELTGTFTYTRDDDYTGPDQFTVTASDAGNRFHMHGLLGFLRPAWGHTDTATITINVVAAETPPVVNNDFFTTPEDVPVLGSVLSNDSDPNDQTLTTTLLSEPSNGSVTLEQNGVFNYTPNPDWNGVDGFTYRASNLMASASASVAIVVTPVNKAPQTSDDLYTTTEDTALFGNVLNNDTDTDGDAMTAGLVMPASHGNVQLNADGSFTYTPGTNFHGTDGFSYVASDGTLTSAPTLVSITVTPANDAPVAQNDSYTINEDSILTGSVLPNDTDADGDSLTVSLGAGPAHGSLTLNPNGSFSYIPAANYNGTDSFTYTVSDGVATSNSATATITVNAVNDTPEASDTSFTVDEDASYTGTVSVSDVDGDSVASVVVNGPAHGSLVFDDNGAFVYTPAANYTGTDSFTYTATDGVGTSAVAKVSITVTPVNDAPVAVNDTFTTNEDSVLTGSVLSNDTDIDGNTLTATTIIGPSHGTLVLNTDGSFSYTPDPDYAGADSFAYIAGDGTATSSVATVSITISPVNDAPVAGDDIFSTNEDSSLTGNLLANDSDVDEDSLTASLTEGPGNGTLEFNTDGTFTYTPTANFNGVDWFTYTVSDGVLSSAPALVVVLVDPVNDVPVAGNDSYTVNEDSTLSGNVLSNDTDAESPSLTATLVSGPAHGTLTLYPNGSFTYTPAPNYKGADSFTYTASDGAAISSVAVVSISVAPDNKVPVATADSYTGGEDSILTGNVLSNDTDADGNTLTATLISGPTHGSLELNSDGTFTYTPVLNYNGADSFTYTASDGTATSSVATVSITVSAVNDTPVAVSDTFSTDEDTVLTGDVLSNDADAEGNTLTATLVNGPANGSLTLNPDGTFTYTPVADFNGADSFTYTATDGSATSSVATVSITVNPVNDAPVTVDDSFSTDEDTVLTGNVLTNDSDVDGNTLTATLVAGPANGTLTLNPDGSFTYTPAADYNGTDSFTYTATDGTATSSIATVSITVDAANDTPTGVDDSFTTDEDTQLVGDVLSNDSDVDGDTLTATLVTGPTNGTLTLNPDGSFTYTPAANYTGPDSFTYTAGDGTTTSPVATVSITINPINDTPVTVDDSFITDEDTQLTGNVLTNDSDTDGDTLTATLVDGPTNGTLTLNPDGTFTYTPAANYTGPDSFTYTASDGTATSSVATVSITVDPVNDAPVAAGDTFSTDEDTVLTGNVLSNDSDVDADTLTAILVDGPTNGTLTLNADGSFTYTPDTDFNGADSFTYTATDGTATSPVATVSITVDAVNDLPVAVDDSFATDEDTALTGNVLTNDSDADGDTLTATLVTGPTNGTLALNADGSFTYTPTADFNGADSFTYTAGDGTATSSVATVSITINAVNDAPVTVDDSFSTDEDTALTGNVLTNDSDVDGNTLTVALVDGPANGTLTLNPDGSFTYTPAADFNGADSFSYTAGDGTTTSSVATVSITINPINDAPVTVDDSFGTDEDTVLTGNVLTNDSDVDGDALTATLVDGPTNGTLTLNADGSFTYTPNTNFNGADSFTYTASDSTATSPVATVSITVNPVNDAPVTVDNSFITDEDTALTGNVLTNDSDVDGNTLTATLVDGPTNGTLTLNADGSFTYTPDADFNGADSFTYAATDGAATSPVATVSITVNPVNDAPVTVGDAVSTDEDTQLTGNVLTNDSDVDGDTLTATLVTGPTNGTLTLNADGSFTYTPDTDFNGADSFTYTAGDGTETSSIATVSITVNPVNDIPVAVDDSFATDEDSVLTGSVLGNDTDAEGDSLTATLVDGPTNGTLTLNADGSFTYTPNTDFNGPDSFTYTADDGTTTSSVATVSITINAVNDTPVTVDDSFSTDEDTALTGNVLSNDSDVDGDTLTATLVDGPTNGTLTLNPDGSFTYTPNANYNGPDSFTYTATDGTTTSSVAAVSITVGAVNDAPVAAGDTFGTDEDTVLTGNVLTNDSDTDGNTLTATLVDGPTNGTLTLNPDGSFTYTPAADFNGPDSFTYTASDSTATSSVATVSITVTPVNDTPVTVDDSFITDEDTALTGNVLTNDSDVDGDTLTATLVDGPTSGTLTLNADGSFTYTPDADFNGADSFTYTATDGTATSSVAMVSITVDSVNDTPVTVDDSFSTDEDTHLTGNVLTNDSDADGSTLTATLVTGPANGTLTLNADGSFTYTPDADFNGTDSFTYTAGDGTETSSIATVSITISPVNDAPVAAGDTVSTDEDTVLNGNVLSNDSDADADTLTATLVDGPTNGTLTLNTDGSFTYAPDADYNGPDSFTYTASDSTATSSVATVSITVTPVNDTPVAVGDTVSTNEDTVLTGNVLTNDSDADADTLTATLIDGPTNGTLTLNPDGTFTYTPAANYNGPDSFTYTATDGTATSSVATVSITVNPVNDAPVAAGDTVSTDEDTQLAGNVLTNDSDIDGDTLTATLVDGPTNGTLTLNADGSFTYTPDTDFNGADSFTYTATDGAATSSVATVSITINAVNDTPVTVDDSFTTDEDTALTGNVLSNDSDVDVDTLTATLVDGPTNGTLTLNADGSFTYTPDTDFNGADSFTYTAGDGAATSSIATVSITVNPVNDIPVAVDDSFATDEDSVLTGSVLGNDTDAEGDSLTATLVDGPANGTLELNEDGTFTYTPAANYNGTDSFTYTADDGTTTGTVATVSITVTAVNDAPAAVDDSFTFDEDNSLSASVLSNDVDVDGNSLTVALVDGPTNGTLTLNTDGTFTFTPTADFNGTDSFTYTATDGTATSNTATVSITVTPVNDAPVANNDSYSIGEDSTLTGNVMSNDTDVDGDTVTATLLDGPAHGALTLNPDGSFTYTPTADYTGIDSFSYRTSDGSATSNTALVTIAVTAVNDAPVAVDDSFTTNEDTQVSGNVLTNDTDADGNTLTATLVDGPTNGTLTLNADGTFTYTPTANYNGTDSFTYAAGDGTLTDNALVTISITSVNDTPVAAGDGFNINEDSILTGSVLSNDTDADGNTLTATLVTGPTHGTLTLNTDGTFTYTPTTNYNGTDSFTYTASDGTATSNTATVSITINAVNDAPIAASNSYTTNEDTQLTGNVLTNDTDAEGNTLTATLASGPTHGTLTLNTDGTFTYTPTTNYNGTDSFTYTASDGTATSNTATVSITINAVNDAPVAVSNSYTTNEDTQLTGNVLTNDTDADGNTLTATLVTGPTHGTLTLNTDGTFTYTPTANYTGSDVFTYKANDGTVNSNTAVVSITVTAVNDTPVAVNDTYSTNEESPLNGNVLSNDTDADGNPLTATLANGPTNGTLSLNPDGTFTYTPTTNFNGTDSFTYTATDGTATSNTATVSITVNPVNDAPVATNDSFTTNEDVQLAGNVLSNDTDIDGDTLTATVVAGPTHGTLALNTDGTFTYTPTTNYNGTDSFTYTATDGTITSNTATVTVTVNAVNDAPVATNDSYSTNQSITLNGNVLSNDTDVDGNTLTASVVAGPTHGSLTLNANGSFTYTPATNYNGTDSFTYVANDGTANSTVATVSITIVDNVAPTAVDVQSTNSGSAGLIEQGDTFTYTFSEAIDPTTILAGWDGSTTNVVVRGYNGTLLNGLNDYLQIYDSTNSAILPLGTVYLGRQDYLASLSGSAPVTYGATGTASTMTLTGNTLTIVLGTYDSDTLGVYRQFALGTGAMVWTPSTGTRPEDLAGNVMATTSATESGTADRDF</sequence>
<feature type="compositionally biased region" description="Polar residues" evidence="1">
    <location>
        <begin position="210"/>
        <end position="222"/>
    </location>
</feature>
<feature type="compositionally biased region" description="Polar residues" evidence="1">
    <location>
        <begin position="156"/>
        <end position="171"/>
    </location>
</feature>
<dbReference type="InterPro" id="IPR015919">
    <property type="entry name" value="Cadherin-like_sf"/>
</dbReference>
<evidence type="ECO:0000313" key="4">
    <source>
        <dbReference type="Proteomes" id="UP000501849"/>
    </source>
</evidence>
<dbReference type="PROSITE" id="PS50268">
    <property type="entry name" value="CADHERIN_2"/>
    <property type="match status" value="1"/>
</dbReference>
<feature type="region of interest" description="Disordered" evidence="1">
    <location>
        <begin position="76"/>
        <end position="247"/>
    </location>
</feature>
<feature type="compositionally biased region" description="Low complexity" evidence="1">
    <location>
        <begin position="191"/>
        <end position="205"/>
    </location>
</feature>
<evidence type="ECO:0000313" key="3">
    <source>
        <dbReference type="EMBL" id="QIV81181.1"/>
    </source>
</evidence>
<dbReference type="EMBL" id="CP038799">
    <property type="protein sequence ID" value="QIV81181.1"/>
    <property type="molecule type" value="Genomic_DNA"/>
</dbReference>
<dbReference type="Gene3D" id="2.60.40.3440">
    <property type="match status" value="12"/>
</dbReference>
<evidence type="ECO:0000256" key="1">
    <source>
        <dbReference type="SAM" id="MobiDB-lite"/>
    </source>
</evidence>
<dbReference type="Gene3D" id="2.60.40.3590">
    <property type="match status" value="1"/>
</dbReference>
<dbReference type="NCBIfam" id="TIGR01965">
    <property type="entry name" value="VCBS_repeat"/>
    <property type="match status" value="32"/>
</dbReference>
<dbReference type="RefSeq" id="WP_168141807.1">
    <property type="nucleotide sequence ID" value="NZ_CP038799.1"/>
</dbReference>
<dbReference type="GO" id="GO:0016020">
    <property type="term" value="C:membrane"/>
    <property type="evidence" value="ECO:0007669"/>
    <property type="project" value="InterPro"/>
</dbReference>
<dbReference type="InterPro" id="IPR006644">
    <property type="entry name" value="Cadg"/>
</dbReference>
<dbReference type="InterPro" id="IPR002126">
    <property type="entry name" value="Cadherin-like_dom"/>
</dbReference>
<feature type="compositionally biased region" description="Polar residues" evidence="1">
    <location>
        <begin position="80"/>
        <end position="98"/>
    </location>
</feature>
<gene>
    <name evidence="3" type="ORF">EXE63_09975</name>
</gene>
<dbReference type="SUPFAM" id="SSF49313">
    <property type="entry name" value="Cadherin-like"/>
    <property type="match status" value="8"/>
</dbReference>
<keyword evidence="4" id="KW-1185">Reference proteome</keyword>
<proteinExistence type="predicted"/>
<feature type="compositionally biased region" description="Low complexity" evidence="1">
    <location>
        <begin position="102"/>
        <end position="125"/>
    </location>
</feature>
<dbReference type="KEGG" id="mfre:EXE63_09975"/>
<feature type="compositionally biased region" description="Basic residues" evidence="1">
    <location>
        <begin position="13"/>
        <end position="22"/>
    </location>
</feature>
<dbReference type="PANTHER" id="PTHR34720">
    <property type="entry name" value="MICROCYSTIN DEPENDENT PROTEIN"/>
    <property type="match status" value="1"/>
</dbReference>
<reference evidence="3 4" key="1">
    <citation type="submission" date="2019-04" db="EMBL/GenBank/DDBJ databases">
        <title>Draft, Whole-Genome Sequence of the Anthracene-degrading Mycobacterium frederiksbergense LB501T, Isolated from a Polycyclic Aromatic Hydrocarbon (PAH)-Contaminated Soil.</title>
        <authorList>
            <person name="Augelletti F."/>
        </authorList>
    </citation>
    <scope>NUCLEOTIDE SEQUENCE [LARGE SCALE GENOMIC DNA]</scope>
    <source>
        <strain evidence="3 4">LB 501T</strain>
    </source>
</reference>
<organism evidence="3 4">
    <name type="scientific">Mycolicibacterium frederiksbergense</name>
    <dbReference type="NCBI Taxonomy" id="117567"/>
    <lineage>
        <taxon>Bacteria</taxon>
        <taxon>Bacillati</taxon>
        <taxon>Actinomycetota</taxon>
        <taxon>Actinomycetes</taxon>
        <taxon>Mycobacteriales</taxon>
        <taxon>Mycobacteriaceae</taxon>
        <taxon>Mycolicibacterium</taxon>
    </lineage>
</organism>
<feature type="domain" description="Cadherin" evidence="2">
    <location>
        <begin position="1154"/>
        <end position="1266"/>
    </location>
</feature>
<feature type="compositionally biased region" description="Basic and acidic residues" evidence="1">
    <location>
        <begin position="1"/>
        <end position="12"/>
    </location>
</feature>
<protein>
    <submittedName>
        <fullName evidence="3">Tandem-95 repeat protein</fullName>
    </submittedName>
</protein>
<dbReference type="InterPro" id="IPR040853">
    <property type="entry name" value="RapA2_cadherin-like"/>
</dbReference>
<accession>A0A6H0S3C0</accession>
<dbReference type="Pfam" id="PF17803">
    <property type="entry name" value="Cadherin_4"/>
    <property type="match status" value="6"/>
</dbReference>
<dbReference type="Proteomes" id="UP000501849">
    <property type="component" value="Chromosome"/>
</dbReference>
<evidence type="ECO:0000259" key="2">
    <source>
        <dbReference type="PROSITE" id="PS50268"/>
    </source>
</evidence>
<dbReference type="NCBIfam" id="NF012211">
    <property type="entry name" value="tand_rpt_95"/>
    <property type="match status" value="37"/>
</dbReference>
<dbReference type="Gene3D" id="2.60.40.2810">
    <property type="match status" value="25"/>
</dbReference>
<dbReference type="InterPro" id="IPR010221">
    <property type="entry name" value="VCBS_dom"/>
</dbReference>
<feature type="region of interest" description="Disordered" evidence="1">
    <location>
        <begin position="1"/>
        <end position="30"/>
    </location>
</feature>
<dbReference type="GO" id="GO:0005509">
    <property type="term" value="F:calcium ion binding"/>
    <property type="evidence" value="ECO:0007669"/>
    <property type="project" value="InterPro"/>
</dbReference>
<dbReference type="InterPro" id="IPR053731">
    <property type="entry name" value="Fimbrial_Virulence_Factor"/>
</dbReference>
<dbReference type="PANTHER" id="PTHR34720:SF9">
    <property type="entry name" value="BLR4714 PROTEIN"/>
    <property type="match status" value="1"/>
</dbReference>
<dbReference type="Pfam" id="PF17963">
    <property type="entry name" value="Big_9"/>
    <property type="match status" value="29"/>
</dbReference>
<dbReference type="GO" id="GO:0007156">
    <property type="term" value="P:homophilic cell adhesion via plasma membrane adhesion molecules"/>
    <property type="evidence" value="ECO:0007669"/>
    <property type="project" value="InterPro"/>
</dbReference>